<dbReference type="Gene3D" id="3.40.50.300">
    <property type="entry name" value="P-loop containing nucleotide triphosphate hydrolases"/>
    <property type="match status" value="1"/>
</dbReference>
<dbReference type="Pfam" id="PF00989">
    <property type="entry name" value="PAS"/>
    <property type="match status" value="1"/>
</dbReference>
<dbReference type="PROSITE" id="PS00676">
    <property type="entry name" value="SIGMA54_INTERACT_2"/>
    <property type="match status" value="1"/>
</dbReference>
<dbReference type="InterPro" id="IPR025944">
    <property type="entry name" value="Sigma_54_int_dom_CS"/>
</dbReference>
<dbReference type="PROSITE" id="PS00688">
    <property type="entry name" value="SIGMA54_INTERACT_3"/>
    <property type="match status" value="1"/>
</dbReference>
<keyword evidence="1" id="KW-0547">Nucleotide-binding</keyword>
<gene>
    <name evidence="8" type="ORF">JK635_00800</name>
</gene>
<evidence type="ECO:0000256" key="1">
    <source>
        <dbReference type="ARBA" id="ARBA00022741"/>
    </source>
</evidence>
<evidence type="ECO:0000256" key="2">
    <source>
        <dbReference type="ARBA" id="ARBA00022840"/>
    </source>
</evidence>
<dbReference type="SMART" id="SM00382">
    <property type="entry name" value="AAA"/>
    <property type="match status" value="1"/>
</dbReference>
<name>A0ABS1THI3_9BACI</name>
<dbReference type="Gene3D" id="1.10.10.60">
    <property type="entry name" value="Homeodomain-like"/>
    <property type="match status" value="1"/>
</dbReference>
<evidence type="ECO:0000313" key="8">
    <source>
        <dbReference type="EMBL" id="MBL4950783.1"/>
    </source>
</evidence>
<dbReference type="InterPro" id="IPR035965">
    <property type="entry name" value="PAS-like_dom_sf"/>
</dbReference>
<dbReference type="Pfam" id="PF25601">
    <property type="entry name" value="AAA_lid_14"/>
    <property type="match status" value="1"/>
</dbReference>
<dbReference type="Pfam" id="PF13185">
    <property type="entry name" value="GAF_2"/>
    <property type="match status" value="1"/>
</dbReference>
<dbReference type="InterPro" id="IPR027417">
    <property type="entry name" value="P-loop_NTPase"/>
</dbReference>
<dbReference type="Proteomes" id="UP000623967">
    <property type="component" value="Unassembled WGS sequence"/>
</dbReference>
<dbReference type="Pfam" id="PF00158">
    <property type="entry name" value="Sigma54_activat"/>
    <property type="match status" value="1"/>
</dbReference>
<dbReference type="CDD" id="cd00130">
    <property type="entry name" value="PAS"/>
    <property type="match status" value="1"/>
</dbReference>
<evidence type="ECO:0000259" key="6">
    <source>
        <dbReference type="PROSITE" id="PS50045"/>
    </source>
</evidence>
<keyword evidence="4" id="KW-0238">DNA-binding</keyword>
<dbReference type="InterPro" id="IPR029016">
    <property type="entry name" value="GAF-like_dom_sf"/>
</dbReference>
<feature type="domain" description="Sigma-54 factor interaction" evidence="6">
    <location>
        <begin position="286"/>
        <end position="516"/>
    </location>
</feature>
<dbReference type="SUPFAM" id="SSF55785">
    <property type="entry name" value="PYP-like sensor domain (PAS domain)"/>
    <property type="match status" value="1"/>
</dbReference>
<dbReference type="InterPro" id="IPR000014">
    <property type="entry name" value="PAS"/>
</dbReference>
<dbReference type="SUPFAM" id="SSF55781">
    <property type="entry name" value="GAF domain-like"/>
    <property type="match status" value="1"/>
</dbReference>
<dbReference type="PANTHER" id="PTHR32071:SF57">
    <property type="entry name" value="C4-DICARBOXYLATE TRANSPORT TRANSCRIPTIONAL REGULATORY PROTEIN DCTD"/>
    <property type="match status" value="1"/>
</dbReference>
<proteinExistence type="predicted"/>
<dbReference type="Gene3D" id="1.10.8.60">
    <property type="match status" value="1"/>
</dbReference>
<keyword evidence="9" id="KW-1185">Reference proteome</keyword>
<dbReference type="NCBIfam" id="TIGR00229">
    <property type="entry name" value="sensory_box"/>
    <property type="match status" value="1"/>
</dbReference>
<dbReference type="InterPro" id="IPR025662">
    <property type="entry name" value="Sigma_54_int_dom_ATP-bd_1"/>
</dbReference>
<protein>
    <submittedName>
        <fullName evidence="8">Sigma 54-interacting transcriptional regulator</fullName>
    </submittedName>
</protein>
<dbReference type="Gene3D" id="3.30.450.20">
    <property type="entry name" value="PAS domain"/>
    <property type="match status" value="1"/>
</dbReference>
<comment type="caution">
    <text evidence="8">The sequence shown here is derived from an EMBL/GenBank/DDBJ whole genome shotgun (WGS) entry which is preliminary data.</text>
</comment>
<dbReference type="InterPro" id="IPR003593">
    <property type="entry name" value="AAA+_ATPase"/>
</dbReference>
<evidence type="ECO:0000259" key="7">
    <source>
        <dbReference type="PROSITE" id="PS50112"/>
    </source>
</evidence>
<keyword evidence="2" id="KW-0067">ATP-binding</keyword>
<dbReference type="InterPro" id="IPR002078">
    <property type="entry name" value="Sigma_54_int"/>
</dbReference>
<dbReference type="InterPro" id="IPR058031">
    <property type="entry name" value="AAA_lid_NorR"/>
</dbReference>
<dbReference type="SUPFAM" id="SSF52540">
    <property type="entry name" value="P-loop containing nucleoside triphosphate hydrolases"/>
    <property type="match status" value="1"/>
</dbReference>
<feature type="domain" description="PAS" evidence="7">
    <location>
        <begin position="159"/>
        <end position="206"/>
    </location>
</feature>
<dbReference type="Gene3D" id="3.30.450.40">
    <property type="match status" value="1"/>
</dbReference>
<dbReference type="SUPFAM" id="SSF46689">
    <property type="entry name" value="Homeodomain-like"/>
    <property type="match status" value="1"/>
</dbReference>
<evidence type="ECO:0000256" key="4">
    <source>
        <dbReference type="ARBA" id="ARBA00023125"/>
    </source>
</evidence>
<dbReference type="PROSITE" id="PS50045">
    <property type="entry name" value="SIGMA54_INTERACT_4"/>
    <property type="match status" value="1"/>
</dbReference>
<dbReference type="InterPro" id="IPR003018">
    <property type="entry name" value="GAF"/>
</dbReference>
<evidence type="ECO:0000313" key="9">
    <source>
        <dbReference type="Proteomes" id="UP000623967"/>
    </source>
</evidence>
<dbReference type="PROSITE" id="PS00675">
    <property type="entry name" value="SIGMA54_INTERACT_1"/>
    <property type="match status" value="1"/>
</dbReference>
<keyword evidence="3" id="KW-0805">Transcription regulation</keyword>
<dbReference type="InterPro" id="IPR009057">
    <property type="entry name" value="Homeodomain-like_sf"/>
</dbReference>
<sequence>MSSRLMEFQEQVQEIAAAISAALKLDTEIVDETMTVVAGTGQIKKRINQKEENGFKEAGFLYGRVLTTNRPFIIEDARNDPHYDPSVLTSETEEIAEICSPIRYQGKAIGVIGLLAFTVEQQKQLIENKYYMLEFLGQMEKLLAGKIAEQEAIKKLLLTTKQLNTIIESIHEGIIAIDEVGNINQVNPTAEALLGQTRKTLIGRHLSDILPGSPMLEVLTTGIEYKEKEERYEINGVQTDFLVSTSPIRGEQRIIGAVASFRKSADVHKLAYSMTSLQRISSMGEVIGNSGPLKKVKEHALKVCNSKSTILITGETGTGKGLLAMAIHNAGNRREGPFITINCGAIPESLLESELFGYDSGAFTGASRQGKIGKFELADKGTIFLDEIGDLPLHLQIKLLHVLQHKEIERIGGTKAIPINVRVIAATNKNLEQMVSEGEFRADLYFRLNVIPMTMPSLRERAEDIPILMQHFLKKHLKIANKYVEQFEEETVALLREYPWPGNIRELENAVEYAVNMESTTRITPASLPRRILNWKKTKRPSSQLSLKKRIQIEEKRILSQLLGKYGTSVSGKKLMAQELDISLATLYRKLEEYDLLKYEKNF</sequence>
<evidence type="ECO:0000256" key="3">
    <source>
        <dbReference type="ARBA" id="ARBA00023015"/>
    </source>
</evidence>
<keyword evidence="5" id="KW-0804">Transcription</keyword>
<accession>A0ABS1THI3</accession>
<organism evidence="8 9">
    <name type="scientific">Neobacillus paridis</name>
    <dbReference type="NCBI Taxonomy" id="2803862"/>
    <lineage>
        <taxon>Bacteria</taxon>
        <taxon>Bacillati</taxon>
        <taxon>Bacillota</taxon>
        <taxon>Bacilli</taxon>
        <taxon>Bacillales</taxon>
        <taxon>Bacillaceae</taxon>
        <taxon>Neobacillus</taxon>
    </lineage>
</organism>
<dbReference type="EMBL" id="JAESWB010000005">
    <property type="protein sequence ID" value="MBL4950783.1"/>
    <property type="molecule type" value="Genomic_DNA"/>
</dbReference>
<reference evidence="8 9" key="1">
    <citation type="submission" date="2021-01" db="EMBL/GenBank/DDBJ databases">
        <title>Genome public.</title>
        <authorList>
            <person name="Liu C."/>
            <person name="Sun Q."/>
        </authorList>
    </citation>
    <scope>NUCLEOTIDE SEQUENCE [LARGE SCALE GENOMIC DNA]</scope>
    <source>
        <strain evidence="8 9">YIM B02564</strain>
    </source>
</reference>
<dbReference type="SMART" id="SM00091">
    <property type="entry name" value="PAS"/>
    <property type="match status" value="1"/>
</dbReference>
<dbReference type="PANTHER" id="PTHR32071">
    <property type="entry name" value="TRANSCRIPTIONAL REGULATORY PROTEIN"/>
    <property type="match status" value="1"/>
</dbReference>
<dbReference type="InterPro" id="IPR025943">
    <property type="entry name" value="Sigma_54_int_dom_ATP-bd_2"/>
</dbReference>
<dbReference type="PROSITE" id="PS50112">
    <property type="entry name" value="PAS"/>
    <property type="match status" value="1"/>
</dbReference>
<dbReference type="InterPro" id="IPR013767">
    <property type="entry name" value="PAS_fold"/>
</dbReference>
<dbReference type="CDD" id="cd00009">
    <property type="entry name" value="AAA"/>
    <property type="match status" value="1"/>
</dbReference>
<evidence type="ECO:0000256" key="5">
    <source>
        <dbReference type="ARBA" id="ARBA00023163"/>
    </source>
</evidence>